<dbReference type="UniPathway" id="UPA00109">
    <property type="reaction ID" value="UER00189"/>
</dbReference>
<comment type="pathway">
    <text evidence="1 7 8">Carbohydrate degradation; glycolysis; D-glyceraldehyde 3-phosphate from glycerone phosphate: step 1/1.</text>
</comment>
<dbReference type="AlphaFoldDB" id="B9KZ67"/>
<keyword evidence="10" id="KW-1185">Reference proteome</keyword>
<dbReference type="PROSITE" id="PS00171">
    <property type="entry name" value="TIM_1"/>
    <property type="match status" value="1"/>
</dbReference>
<dbReference type="EMBL" id="CP001275">
    <property type="protein sequence ID" value="ACM05276.1"/>
    <property type="molecule type" value="Genomic_DNA"/>
</dbReference>
<feature type="binding site" evidence="7">
    <location>
        <position position="212"/>
    </location>
    <ligand>
        <name>substrate</name>
    </ligand>
</feature>
<evidence type="ECO:0000256" key="2">
    <source>
        <dbReference type="ARBA" id="ARBA00007422"/>
    </source>
</evidence>
<dbReference type="UniPathway" id="UPA00138"/>
<feature type="binding site" evidence="7">
    <location>
        <begin position="233"/>
        <end position="234"/>
    </location>
    <ligand>
        <name>substrate</name>
    </ligand>
</feature>
<name>B9KZ67_THERP</name>
<evidence type="ECO:0000256" key="7">
    <source>
        <dbReference type="HAMAP-Rule" id="MF_00147"/>
    </source>
</evidence>
<dbReference type="GO" id="GO:0006094">
    <property type="term" value="P:gluconeogenesis"/>
    <property type="evidence" value="ECO:0007669"/>
    <property type="project" value="UniProtKB-UniRule"/>
</dbReference>
<dbReference type="GO" id="GO:0019563">
    <property type="term" value="P:glycerol catabolic process"/>
    <property type="evidence" value="ECO:0007669"/>
    <property type="project" value="TreeGrafter"/>
</dbReference>
<comment type="catalytic activity">
    <reaction evidence="7 8">
        <text>D-glyceraldehyde 3-phosphate = dihydroxyacetone phosphate</text>
        <dbReference type="Rhea" id="RHEA:18585"/>
        <dbReference type="ChEBI" id="CHEBI:57642"/>
        <dbReference type="ChEBI" id="CHEBI:59776"/>
        <dbReference type="EC" id="5.3.1.1"/>
    </reaction>
</comment>
<dbReference type="eggNOG" id="COG0149">
    <property type="taxonomic scope" value="Bacteria"/>
</dbReference>
<dbReference type="GO" id="GO:0004807">
    <property type="term" value="F:triose-phosphate isomerase activity"/>
    <property type="evidence" value="ECO:0007669"/>
    <property type="project" value="UniProtKB-UniRule"/>
</dbReference>
<dbReference type="HOGENOM" id="CLU_024251_2_3_0"/>
<comment type="function">
    <text evidence="7">Involved in the gluconeogenesis. Catalyzes stereospecifically the conversion of dihydroxyacetone phosphate (DHAP) to D-glyceraldehyde-3-phosphate (G3P).</text>
</comment>
<organism evidence="9 10">
    <name type="scientific">Thermomicrobium roseum (strain ATCC 27502 / DSM 5159 / P-2)</name>
    <dbReference type="NCBI Taxonomy" id="309801"/>
    <lineage>
        <taxon>Bacteria</taxon>
        <taxon>Pseudomonadati</taxon>
        <taxon>Thermomicrobiota</taxon>
        <taxon>Thermomicrobia</taxon>
        <taxon>Thermomicrobiales</taxon>
        <taxon>Thermomicrobiaceae</taxon>
        <taxon>Thermomicrobium</taxon>
    </lineage>
</organism>
<dbReference type="PANTHER" id="PTHR21139">
    <property type="entry name" value="TRIOSEPHOSPHATE ISOMERASE"/>
    <property type="match status" value="1"/>
</dbReference>
<dbReference type="FunFam" id="3.20.20.70:FF:000016">
    <property type="entry name" value="Triosephosphate isomerase"/>
    <property type="match status" value="1"/>
</dbReference>
<dbReference type="CDD" id="cd00311">
    <property type="entry name" value="TIM"/>
    <property type="match status" value="1"/>
</dbReference>
<dbReference type="NCBIfam" id="TIGR00419">
    <property type="entry name" value="tim"/>
    <property type="match status" value="1"/>
</dbReference>
<protein>
    <recommendedName>
        <fullName evidence="7 8">Triosephosphate isomerase</fullName>
        <shortName evidence="7">TIM</shortName>
        <shortName evidence="7">TPI</shortName>
        <ecNumber evidence="7 8">5.3.1.1</ecNumber>
    </recommendedName>
    <alternativeName>
        <fullName evidence="7">Triose-phosphate isomerase</fullName>
    </alternativeName>
</protein>
<dbReference type="KEGG" id="tro:trd_0780"/>
<dbReference type="InterPro" id="IPR000652">
    <property type="entry name" value="Triosephosphate_isomerase"/>
</dbReference>
<dbReference type="PROSITE" id="PS51440">
    <property type="entry name" value="TIM_2"/>
    <property type="match status" value="1"/>
</dbReference>
<feature type="active site" description="Proton acceptor" evidence="7">
    <location>
        <position position="166"/>
    </location>
</feature>
<gene>
    <name evidence="7 9" type="primary">tpiA</name>
    <name evidence="9" type="ordered locus">trd_0780</name>
</gene>
<evidence type="ECO:0000256" key="1">
    <source>
        <dbReference type="ARBA" id="ARBA00004680"/>
    </source>
</evidence>
<comment type="similarity">
    <text evidence="2 7 8">Belongs to the triosephosphate isomerase family.</text>
</comment>
<keyword evidence="6 7" id="KW-0413">Isomerase</keyword>
<keyword evidence="5 7" id="KW-0324">Glycolysis</keyword>
<dbReference type="RefSeq" id="WP_012642166.1">
    <property type="nucleotide sequence ID" value="NC_011959.1"/>
</dbReference>
<comment type="pathway">
    <text evidence="7 8">Carbohydrate biosynthesis; gluconeogenesis.</text>
</comment>
<comment type="subunit">
    <text evidence="7 8">Homodimer.</text>
</comment>
<evidence type="ECO:0000313" key="9">
    <source>
        <dbReference type="EMBL" id="ACM05276.1"/>
    </source>
</evidence>
<evidence type="ECO:0000256" key="5">
    <source>
        <dbReference type="ARBA" id="ARBA00023152"/>
    </source>
</evidence>
<dbReference type="OrthoDB" id="9809429at2"/>
<keyword evidence="3 7" id="KW-0312">Gluconeogenesis</keyword>
<dbReference type="GO" id="GO:0046166">
    <property type="term" value="P:glyceraldehyde-3-phosphate biosynthetic process"/>
    <property type="evidence" value="ECO:0007669"/>
    <property type="project" value="TreeGrafter"/>
</dbReference>
<dbReference type="Proteomes" id="UP000000447">
    <property type="component" value="Chromosome"/>
</dbReference>
<feature type="active site" description="Electrophile" evidence="7">
    <location>
        <position position="94"/>
    </location>
</feature>
<comment type="subcellular location">
    <subcellularLocation>
        <location evidence="7 8">Cytoplasm</location>
    </subcellularLocation>
</comment>
<dbReference type="SUPFAM" id="SSF51351">
    <property type="entry name" value="Triosephosphate isomerase (TIM)"/>
    <property type="match status" value="1"/>
</dbReference>
<dbReference type="EC" id="5.3.1.1" evidence="7 8"/>
<feature type="binding site" evidence="7">
    <location>
        <position position="172"/>
    </location>
    <ligand>
        <name>substrate</name>
    </ligand>
</feature>
<dbReference type="STRING" id="309801.trd_0780"/>
<dbReference type="GO" id="GO:0005829">
    <property type="term" value="C:cytosol"/>
    <property type="evidence" value="ECO:0007669"/>
    <property type="project" value="TreeGrafter"/>
</dbReference>
<dbReference type="Gene3D" id="3.20.20.70">
    <property type="entry name" value="Aldolase class I"/>
    <property type="match status" value="1"/>
</dbReference>
<evidence type="ECO:0000256" key="4">
    <source>
        <dbReference type="ARBA" id="ARBA00022490"/>
    </source>
</evidence>
<evidence type="ECO:0000313" key="10">
    <source>
        <dbReference type="Proteomes" id="UP000000447"/>
    </source>
</evidence>
<dbReference type="InterPro" id="IPR035990">
    <property type="entry name" value="TIM_sf"/>
</dbReference>
<dbReference type="PANTHER" id="PTHR21139:SF42">
    <property type="entry name" value="TRIOSEPHOSPHATE ISOMERASE"/>
    <property type="match status" value="1"/>
</dbReference>
<reference evidence="9 10" key="1">
    <citation type="journal article" date="2009" name="PLoS ONE">
        <title>Complete genome sequence of the aerobic CO-oxidizing thermophile Thermomicrobium roseum.</title>
        <authorList>
            <person name="Wu D."/>
            <person name="Raymond J."/>
            <person name="Wu M."/>
            <person name="Chatterji S."/>
            <person name="Ren Q."/>
            <person name="Graham J.E."/>
            <person name="Bryant D.A."/>
            <person name="Robb F."/>
            <person name="Colman A."/>
            <person name="Tallon L.J."/>
            <person name="Badger J.H."/>
            <person name="Madupu R."/>
            <person name="Ward N.L."/>
            <person name="Eisen J.A."/>
        </authorList>
    </citation>
    <scope>NUCLEOTIDE SEQUENCE [LARGE SCALE GENOMIC DNA]</scope>
    <source>
        <strain evidence="10">ATCC 27502 / DSM 5159 / P-2</strain>
    </source>
</reference>
<evidence type="ECO:0000256" key="8">
    <source>
        <dbReference type="RuleBase" id="RU363013"/>
    </source>
</evidence>
<dbReference type="InterPro" id="IPR013785">
    <property type="entry name" value="Aldolase_TIM"/>
</dbReference>
<evidence type="ECO:0000256" key="6">
    <source>
        <dbReference type="ARBA" id="ARBA00023235"/>
    </source>
</evidence>
<feature type="binding site" evidence="7">
    <location>
        <begin position="9"/>
        <end position="11"/>
    </location>
    <ligand>
        <name>substrate</name>
    </ligand>
</feature>
<dbReference type="Pfam" id="PF00121">
    <property type="entry name" value="TIM"/>
    <property type="match status" value="1"/>
</dbReference>
<sequence length="260" mass="27875">MRRPLIAGNWKMHTTYEQALELARAIQARCGMAEYAEVVLIPPFPWIVPLSRQLNGSSISLGAQTCSAFDEGAYTGEVSAKMVAPFCRYVIVGHSERRRLFGETDAVVAAKLRAVLRNGLQPILCVGETLEERESGATRDIVERQIAAACSDLESGQVARLVIAYEPVWAIGTGRPATSADAELVASWIRAWFRERFGSGISEGLRILYGGSVTAANAADFLAVGDIDGALVGGASLDAREFCSIVEAAVERAQRIAEGG</sequence>
<dbReference type="HAMAP" id="MF_00147_B">
    <property type="entry name" value="TIM_B"/>
    <property type="match status" value="1"/>
</dbReference>
<keyword evidence="4 7" id="KW-0963">Cytoplasm</keyword>
<dbReference type="GO" id="GO:0006096">
    <property type="term" value="P:glycolytic process"/>
    <property type="evidence" value="ECO:0007669"/>
    <property type="project" value="UniProtKB-UniRule"/>
</dbReference>
<accession>B9KZ67</accession>
<dbReference type="InterPro" id="IPR022896">
    <property type="entry name" value="TrioseP_Isoase_bac/euk"/>
</dbReference>
<proteinExistence type="inferred from homology"/>
<dbReference type="InterPro" id="IPR020861">
    <property type="entry name" value="Triosephosphate_isomerase_AS"/>
</dbReference>
<evidence type="ECO:0000256" key="3">
    <source>
        <dbReference type="ARBA" id="ARBA00022432"/>
    </source>
</evidence>